<evidence type="ECO:0000313" key="2">
    <source>
        <dbReference type="Proteomes" id="UP000593578"/>
    </source>
</evidence>
<gene>
    <name evidence="1" type="ORF">Gorai_002521</name>
</gene>
<organism evidence="1 2">
    <name type="scientific">Gossypium raimondii</name>
    <name type="common">Peruvian cotton</name>
    <name type="synonym">Gossypium klotzschianum subsp. raimondii</name>
    <dbReference type="NCBI Taxonomy" id="29730"/>
    <lineage>
        <taxon>Eukaryota</taxon>
        <taxon>Viridiplantae</taxon>
        <taxon>Streptophyta</taxon>
        <taxon>Embryophyta</taxon>
        <taxon>Tracheophyta</taxon>
        <taxon>Spermatophyta</taxon>
        <taxon>Magnoliopsida</taxon>
        <taxon>eudicotyledons</taxon>
        <taxon>Gunneridae</taxon>
        <taxon>Pentapetalae</taxon>
        <taxon>rosids</taxon>
        <taxon>malvids</taxon>
        <taxon>Malvales</taxon>
        <taxon>Malvaceae</taxon>
        <taxon>Malvoideae</taxon>
        <taxon>Gossypium</taxon>
    </lineage>
</organism>
<protein>
    <submittedName>
        <fullName evidence="1">Uncharacterized protein</fullName>
    </submittedName>
</protein>
<sequence length="50" mass="5597">MDMDMEDSRSSSSHSIHSVAFHVYFAAVRTRRFAKNLIPSSPRISLVGVC</sequence>
<dbReference type="Proteomes" id="UP000593578">
    <property type="component" value="Unassembled WGS sequence"/>
</dbReference>
<evidence type="ECO:0000313" key="1">
    <source>
        <dbReference type="EMBL" id="MBA0602336.1"/>
    </source>
</evidence>
<proteinExistence type="predicted"/>
<accession>A0A7J8QMA6</accession>
<dbReference type="AlphaFoldDB" id="A0A7J8QMA6"/>
<name>A0A7J8QMA6_GOSRA</name>
<reference evidence="1 2" key="1">
    <citation type="journal article" date="2019" name="Genome Biol. Evol.">
        <title>Insights into the evolution of the New World diploid cottons (Gossypium, subgenus Houzingenia) based on genome sequencing.</title>
        <authorList>
            <person name="Grover C.E."/>
            <person name="Arick M.A. 2nd"/>
            <person name="Thrash A."/>
            <person name="Conover J.L."/>
            <person name="Sanders W.S."/>
            <person name="Peterson D.G."/>
            <person name="Frelichowski J.E."/>
            <person name="Scheffler J.A."/>
            <person name="Scheffler B.E."/>
            <person name="Wendel J.F."/>
        </authorList>
    </citation>
    <scope>NUCLEOTIDE SEQUENCE [LARGE SCALE GENOMIC DNA]</scope>
    <source>
        <strain evidence="1">8</strain>
        <tissue evidence="1">Leaf</tissue>
    </source>
</reference>
<comment type="caution">
    <text evidence="1">The sequence shown here is derived from an EMBL/GenBank/DDBJ whole genome shotgun (WGS) entry which is preliminary data.</text>
</comment>
<dbReference type="EMBL" id="JABEZZ010000013">
    <property type="protein sequence ID" value="MBA0602336.1"/>
    <property type="molecule type" value="Genomic_DNA"/>
</dbReference>